<dbReference type="Gramene" id="TuG1812G0500002718.01.T02">
    <property type="protein sequence ID" value="TuG1812G0500002718.01.T02.cds345566"/>
    <property type="gene ID" value="TuG1812G0500002718.01"/>
</dbReference>
<dbReference type="Proteomes" id="UP000015106">
    <property type="component" value="Chromosome 5"/>
</dbReference>
<name>A0A8R7UKL1_TRIUA</name>
<reference evidence="2" key="2">
    <citation type="submission" date="2018-03" db="EMBL/GenBank/DDBJ databases">
        <title>The Triticum urartu genome reveals the dynamic nature of wheat genome evolution.</title>
        <authorList>
            <person name="Ling H."/>
            <person name="Ma B."/>
            <person name="Shi X."/>
            <person name="Liu H."/>
            <person name="Dong L."/>
            <person name="Sun H."/>
            <person name="Cao Y."/>
            <person name="Gao Q."/>
            <person name="Zheng S."/>
            <person name="Li Y."/>
            <person name="Yu Y."/>
            <person name="Du H."/>
            <person name="Qi M."/>
            <person name="Li Y."/>
            <person name="Yu H."/>
            <person name="Cui Y."/>
            <person name="Wang N."/>
            <person name="Chen C."/>
            <person name="Wu H."/>
            <person name="Zhao Y."/>
            <person name="Zhang J."/>
            <person name="Li Y."/>
            <person name="Zhou W."/>
            <person name="Zhang B."/>
            <person name="Hu W."/>
            <person name="Eijk M."/>
            <person name="Tang J."/>
            <person name="Witsenboer H."/>
            <person name="Zhao S."/>
            <person name="Li Z."/>
            <person name="Zhang A."/>
            <person name="Wang D."/>
            <person name="Liang C."/>
        </authorList>
    </citation>
    <scope>NUCLEOTIDE SEQUENCE [LARGE SCALE GENOMIC DNA]</scope>
    <source>
        <strain evidence="2">cv. G1812</strain>
    </source>
</reference>
<dbReference type="EnsemblPlants" id="TuG1812G0500002718.01.T02">
    <property type="protein sequence ID" value="TuG1812G0500002718.01.T02.cds345566"/>
    <property type="gene ID" value="TuG1812G0500002718.01"/>
</dbReference>
<sequence length="330" mass="35584">MVFLLDMRLRTRCRRAMYVCLQEEDTGNTTCSSCLGYERDDAVHEPLGAVAMELPKEEHVALPLQLQPSRPPAPPARGHGLVVRAVARGQPVLEPRGHQHPRAREPLQRRRRQRVHPRVVRAAHRRPAARVGPEEPGHPGRGRGLPLDRRVPAEPRVQQYRALDPRPAVPHEHLVRDVGAGAVPRDEQLRGVAVVGDPAVLRRGSPPERGPGVVVGGGERVLRGEAVVDGHREDAGRGGERVEVVVVRGVAGRPDEEGAAVEVDDDRELRGGVLELVGEVEAHGEARARVEDDVLGGDAGGLVDAGGQDGGVVEAVYLPAPVDAEAPRRL</sequence>
<evidence type="ECO:0000313" key="3">
    <source>
        <dbReference type="Proteomes" id="UP000015106"/>
    </source>
</evidence>
<feature type="compositionally biased region" description="Basic residues" evidence="1">
    <location>
        <begin position="109"/>
        <end position="128"/>
    </location>
</feature>
<keyword evidence="3" id="KW-1185">Reference proteome</keyword>
<evidence type="ECO:0000313" key="2">
    <source>
        <dbReference type="EnsemblPlants" id="TuG1812G0500002718.01.T02.cds345566"/>
    </source>
</evidence>
<protein>
    <submittedName>
        <fullName evidence="2">Uncharacterized protein</fullName>
    </submittedName>
</protein>
<proteinExistence type="predicted"/>
<organism evidence="2 3">
    <name type="scientific">Triticum urartu</name>
    <name type="common">Red wild einkorn</name>
    <name type="synonym">Crithodium urartu</name>
    <dbReference type="NCBI Taxonomy" id="4572"/>
    <lineage>
        <taxon>Eukaryota</taxon>
        <taxon>Viridiplantae</taxon>
        <taxon>Streptophyta</taxon>
        <taxon>Embryophyta</taxon>
        <taxon>Tracheophyta</taxon>
        <taxon>Spermatophyta</taxon>
        <taxon>Magnoliopsida</taxon>
        <taxon>Liliopsida</taxon>
        <taxon>Poales</taxon>
        <taxon>Poaceae</taxon>
        <taxon>BOP clade</taxon>
        <taxon>Pooideae</taxon>
        <taxon>Triticodae</taxon>
        <taxon>Triticeae</taxon>
        <taxon>Triticinae</taxon>
        <taxon>Triticum</taxon>
    </lineage>
</organism>
<reference evidence="2" key="3">
    <citation type="submission" date="2022-06" db="UniProtKB">
        <authorList>
            <consortium name="EnsemblPlants"/>
        </authorList>
    </citation>
    <scope>IDENTIFICATION</scope>
</reference>
<feature type="region of interest" description="Disordered" evidence="1">
    <location>
        <begin position="93"/>
        <end position="149"/>
    </location>
</feature>
<accession>A0A8R7UKL1</accession>
<reference evidence="3" key="1">
    <citation type="journal article" date="2013" name="Nature">
        <title>Draft genome of the wheat A-genome progenitor Triticum urartu.</title>
        <authorList>
            <person name="Ling H.Q."/>
            <person name="Zhao S."/>
            <person name="Liu D."/>
            <person name="Wang J."/>
            <person name="Sun H."/>
            <person name="Zhang C."/>
            <person name="Fan H."/>
            <person name="Li D."/>
            <person name="Dong L."/>
            <person name="Tao Y."/>
            <person name="Gao C."/>
            <person name="Wu H."/>
            <person name="Li Y."/>
            <person name="Cui Y."/>
            <person name="Guo X."/>
            <person name="Zheng S."/>
            <person name="Wang B."/>
            <person name="Yu K."/>
            <person name="Liang Q."/>
            <person name="Yang W."/>
            <person name="Lou X."/>
            <person name="Chen J."/>
            <person name="Feng M."/>
            <person name="Jian J."/>
            <person name="Zhang X."/>
            <person name="Luo G."/>
            <person name="Jiang Y."/>
            <person name="Liu J."/>
            <person name="Wang Z."/>
            <person name="Sha Y."/>
            <person name="Zhang B."/>
            <person name="Wu H."/>
            <person name="Tang D."/>
            <person name="Shen Q."/>
            <person name="Xue P."/>
            <person name="Zou S."/>
            <person name="Wang X."/>
            <person name="Liu X."/>
            <person name="Wang F."/>
            <person name="Yang Y."/>
            <person name="An X."/>
            <person name="Dong Z."/>
            <person name="Zhang K."/>
            <person name="Zhang X."/>
            <person name="Luo M.C."/>
            <person name="Dvorak J."/>
            <person name="Tong Y."/>
            <person name="Wang J."/>
            <person name="Yang H."/>
            <person name="Li Z."/>
            <person name="Wang D."/>
            <person name="Zhang A."/>
            <person name="Wang J."/>
        </authorList>
    </citation>
    <scope>NUCLEOTIDE SEQUENCE</scope>
    <source>
        <strain evidence="3">cv. G1812</strain>
    </source>
</reference>
<evidence type="ECO:0000256" key="1">
    <source>
        <dbReference type="SAM" id="MobiDB-lite"/>
    </source>
</evidence>
<dbReference type="AlphaFoldDB" id="A0A8R7UKL1"/>